<accession>A0A9D9NBT0</accession>
<dbReference type="AlphaFoldDB" id="A0A9D9NBT0"/>
<dbReference type="InterPro" id="IPR045738">
    <property type="entry name" value="DUF6088"/>
</dbReference>
<name>A0A9D9NBT0_9BACT</name>
<evidence type="ECO:0000313" key="1">
    <source>
        <dbReference type="EMBL" id="MBO8467703.1"/>
    </source>
</evidence>
<dbReference type="Pfam" id="PF19570">
    <property type="entry name" value="DUF6088"/>
    <property type="match status" value="1"/>
</dbReference>
<comment type="caution">
    <text evidence="1">The sequence shown here is derived from an EMBL/GenBank/DDBJ whole genome shotgun (WGS) entry which is preliminary data.</text>
</comment>
<dbReference type="Proteomes" id="UP000823660">
    <property type="component" value="Unassembled WGS sequence"/>
</dbReference>
<evidence type="ECO:0000313" key="2">
    <source>
        <dbReference type="Proteomes" id="UP000823660"/>
    </source>
</evidence>
<sequence length="318" mass="35220">MASKKAPGVYTSCGNNILTDVYAVRYTGEDEWKILASIEGFEYESGYYYGINIFRKKSSFLRRKQDFCIFVFRYVMTMVISKQIQDTLNSIPPGKVFTIADFNVVPKYQPALVKALGRQIAAGNISKISKGKYFKPKQTVFGSLKPPVTEAVKDLLEKNGKPIGYITGIPAFAQMGLTTQITSAITIGTNKYRRPLKRGEYTISFIVQSNAITEENIPLLRILDAIKLIRNIPAATPDDCIINISNLIGNLSDKSREQLCTLAENYTPYVRALLGAILENIGSDTFGLGKTLNGVTTYKLPVSKQALPTKSSWNIVAI</sequence>
<reference evidence="1" key="1">
    <citation type="submission" date="2020-10" db="EMBL/GenBank/DDBJ databases">
        <authorList>
            <person name="Gilroy R."/>
        </authorList>
    </citation>
    <scope>NUCLEOTIDE SEQUENCE</scope>
    <source>
        <strain evidence="1">B1-15692</strain>
    </source>
</reference>
<gene>
    <name evidence="1" type="ORF">IAB99_08075</name>
</gene>
<protein>
    <submittedName>
        <fullName evidence="1">DUF4377 domain-containing protein</fullName>
    </submittedName>
</protein>
<reference evidence="1" key="2">
    <citation type="journal article" date="2021" name="PeerJ">
        <title>Extensive microbial diversity within the chicken gut microbiome revealed by metagenomics and culture.</title>
        <authorList>
            <person name="Gilroy R."/>
            <person name="Ravi A."/>
            <person name="Getino M."/>
            <person name="Pursley I."/>
            <person name="Horton D.L."/>
            <person name="Alikhan N.F."/>
            <person name="Baker D."/>
            <person name="Gharbi K."/>
            <person name="Hall N."/>
            <person name="Watson M."/>
            <person name="Adriaenssens E.M."/>
            <person name="Foster-Nyarko E."/>
            <person name="Jarju S."/>
            <person name="Secka A."/>
            <person name="Antonio M."/>
            <person name="Oren A."/>
            <person name="Chaudhuri R.R."/>
            <person name="La Ragione R."/>
            <person name="Hildebrand F."/>
            <person name="Pallen M.J."/>
        </authorList>
    </citation>
    <scope>NUCLEOTIDE SEQUENCE</scope>
    <source>
        <strain evidence="1">B1-15692</strain>
    </source>
</reference>
<proteinExistence type="predicted"/>
<dbReference type="EMBL" id="JADIMH010000047">
    <property type="protein sequence ID" value="MBO8467703.1"/>
    <property type="molecule type" value="Genomic_DNA"/>
</dbReference>
<organism evidence="1 2">
    <name type="scientific">Candidatus Cryptobacteroides faecipullorum</name>
    <dbReference type="NCBI Taxonomy" id="2840764"/>
    <lineage>
        <taxon>Bacteria</taxon>
        <taxon>Pseudomonadati</taxon>
        <taxon>Bacteroidota</taxon>
        <taxon>Bacteroidia</taxon>
        <taxon>Bacteroidales</taxon>
        <taxon>Candidatus Cryptobacteroides</taxon>
    </lineage>
</organism>